<dbReference type="AlphaFoldDB" id="A0AAW7ZBY0"/>
<protein>
    <submittedName>
        <fullName evidence="1">Abi family protein</fullName>
    </submittedName>
</protein>
<dbReference type="RefSeq" id="WP_304542012.1">
    <property type="nucleotide sequence ID" value="NZ_JARPTC010000009.1"/>
</dbReference>
<dbReference type="EMBL" id="JARPTC010000009">
    <property type="protein sequence ID" value="MDO7786897.1"/>
    <property type="molecule type" value="Genomic_DNA"/>
</dbReference>
<evidence type="ECO:0000313" key="1">
    <source>
        <dbReference type="EMBL" id="MDO7786897.1"/>
    </source>
</evidence>
<proteinExistence type="predicted"/>
<organism evidence="1 2">
    <name type="scientific">Desulforamulus aquiferis</name>
    <dbReference type="NCBI Taxonomy" id="1397668"/>
    <lineage>
        <taxon>Bacteria</taxon>
        <taxon>Bacillati</taxon>
        <taxon>Bacillota</taxon>
        <taxon>Clostridia</taxon>
        <taxon>Eubacteriales</taxon>
        <taxon>Peptococcaceae</taxon>
        <taxon>Desulforamulus</taxon>
    </lineage>
</organism>
<sequence>MQLKKATTFDEQIQILKQRGLIIDDEATCKSFLSSINYYRFTAYLLPFKKSDNTYVNEVYFEDVYKMYDFDRRMRTLLFGIVEEIELLLRTRLAYYHAHKYGPVGYLEITNFNSKHNHERFQKLIEDAISNNKSTLVVKHHNSRYDGKFPLWVIIEFFSMGMLSYFYSDFPLVDKKHIARDLYNTSYKNVDSWLRCITDLRNKCAHYSRLYYWKFPAQPVIPKSFDFVPSGRLFDQILMLKFLYIDKSKWNKSIVIEIQALIEEYFEHIKLSHIGFPDNWKDLLVSPY</sequence>
<dbReference type="PIRSF" id="PIRSF034934">
    <property type="entry name" value="AbiF_AbiD"/>
    <property type="match status" value="1"/>
</dbReference>
<reference evidence="1" key="1">
    <citation type="journal article" date="2023" name="J. Hazard. Mater.">
        <title>Anaerobic biodegradation of pyrene and benzo[a]pyrene by a new sulfate-reducing Desulforamulus aquiferis strain DSA.</title>
        <authorList>
            <person name="Zhang Z."/>
            <person name="Sun J."/>
            <person name="Gong X."/>
            <person name="Wang C."/>
            <person name="Wang H."/>
        </authorList>
    </citation>
    <scope>NUCLEOTIDE SEQUENCE</scope>
    <source>
        <strain evidence="1">DSA</strain>
    </source>
</reference>
<dbReference type="InterPro" id="IPR011664">
    <property type="entry name" value="Abi_system_AbiD/AbiF-like"/>
</dbReference>
<comment type="caution">
    <text evidence="1">The sequence shown here is derived from an EMBL/GenBank/DDBJ whole genome shotgun (WGS) entry which is preliminary data.</text>
</comment>
<evidence type="ECO:0000313" key="2">
    <source>
        <dbReference type="Proteomes" id="UP001172911"/>
    </source>
</evidence>
<gene>
    <name evidence="1" type="ORF">P6N53_06640</name>
</gene>
<name>A0AAW7ZBY0_9FIRM</name>
<dbReference type="Pfam" id="PF07751">
    <property type="entry name" value="Abi_2"/>
    <property type="match status" value="1"/>
</dbReference>
<reference evidence="1" key="2">
    <citation type="submission" date="2023-03" db="EMBL/GenBank/DDBJ databases">
        <authorList>
            <person name="Zhang Z."/>
        </authorList>
    </citation>
    <scope>NUCLEOTIDE SEQUENCE</scope>
    <source>
        <strain evidence="1">DSA</strain>
    </source>
</reference>
<accession>A0AAW7ZBY0</accession>
<dbReference type="Proteomes" id="UP001172911">
    <property type="component" value="Unassembled WGS sequence"/>
</dbReference>
<dbReference type="InterPro" id="IPR017034">
    <property type="entry name" value="Abi_system_AbiD/AbiF"/>
</dbReference>
<keyword evidence="2" id="KW-1185">Reference proteome</keyword>